<dbReference type="PANTHER" id="PTHR43654">
    <property type="entry name" value="GLUTAMATE 5-KINASE"/>
    <property type="match status" value="1"/>
</dbReference>
<keyword evidence="4 8" id="KW-0808">Transferase</keyword>
<dbReference type="PRINTS" id="PR00474">
    <property type="entry name" value="GLU5KINASE"/>
</dbReference>
<dbReference type="UniPathway" id="UPA00098">
    <property type="reaction ID" value="UER00359"/>
</dbReference>
<evidence type="ECO:0000256" key="7">
    <source>
        <dbReference type="ARBA" id="ARBA00022840"/>
    </source>
</evidence>
<dbReference type="PIRSF" id="PIRSF000729">
    <property type="entry name" value="GK"/>
    <property type="match status" value="1"/>
</dbReference>
<evidence type="ECO:0000256" key="5">
    <source>
        <dbReference type="ARBA" id="ARBA00022741"/>
    </source>
</evidence>
<keyword evidence="2 8" id="KW-0028">Amino-acid biosynthesis</keyword>
<dbReference type="InterPro" id="IPR041739">
    <property type="entry name" value="G5K_ProB"/>
</dbReference>
<dbReference type="NCBIfam" id="TIGR01027">
    <property type="entry name" value="proB"/>
    <property type="match status" value="1"/>
</dbReference>
<dbReference type="GO" id="GO:0005829">
    <property type="term" value="C:cytosol"/>
    <property type="evidence" value="ECO:0007669"/>
    <property type="project" value="TreeGrafter"/>
</dbReference>
<dbReference type="InterPro" id="IPR001057">
    <property type="entry name" value="Glu/AcGlu_kinase"/>
</dbReference>
<dbReference type="PANTHER" id="PTHR43654:SF3">
    <property type="entry name" value="GLUTAMATE 5-KINASE"/>
    <property type="match status" value="1"/>
</dbReference>
<dbReference type="Gene3D" id="3.40.1160.10">
    <property type="entry name" value="Acetylglutamate kinase-like"/>
    <property type="match status" value="1"/>
</dbReference>
<comment type="pathway">
    <text evidence="8">Amino-acid biosynthesis; L-proline biosynthesis; L-glutamate 5-semialdehyde from L-glutamate: step 1/2.</text>
</comment>
<evidence type="ECO:0000256" key="6">
    <source>
        <dbReference type="ARBA" id="ARBA00022777"/>
    </source>
</evidence>
<dbReference type="SUPFAM" id="SSF53633">
    <property type="entry name" value="Carbamate kinase-like"/>
    <property type="match status" value="1"/>
</dbReference>
<dbReference type="InterPro" id="IPR036393">
    <property type="entry name" value="AceGlu_kinase-like_sf"/>
</dbReference>
<feature type="binding site" evidence="8">
    <location>
        <begin position="210"/>
        <end position="216"/>
    </location>
    <ligand>
        <name>ATP</name>
        <dbReference type="ChEBI" id="CHEBI:30616"/>
    </ligand>
</feature>
<dbReference type="EC" id="2.7.2.11" evidence="8"/>
<comment type="similarity">
    <text evidence="8">Belongs to the glutamate 5-kinase family.</text>
</comment>
<feature type="binding site" evidence="8">
    <location>
        <position position="148"/>
    </location>
    <ligand>
        <name>substrate</name>
    </ligand>
</feature>
<evidence type="ECO:0000313" key="11">
    <source>
        <dbReference type="Proteomes" id="UP000235589"/>
    </source>
</evidence>
<feature type="binding site" evidence="8">
    <location>
        <begin position="168"/>
        <end position="169"/>
    </location>
    <ligand>
        <name>ATP</name>
        <dbReference type="ChEBI" id="CHEBI:30616"/>
    </ligand>
</feature>
<keyword evidence="1 8" id="KW-0963">Cytoplasm</keyword>
<dbReference type="Pfam" id="PF00696">
    <property type="entry name" value="AA_kinase"/>
    <property type="match status" value="1"/>
</dbReference>
<evidence type="ECO:0000256" key="3">
    <source>
        <dbReference type="ARBA" id="ARBA00022650"/>
    </source>
</evidence>
<dbReference type="HAMAP" id="MF_00456">
    <property type="entry name" value="ProB"/>
    <property type="match status" value="1"/>
</dbReference>
<dbReference type="InterPro" id="IPR019797">
    <property type="entry name" value="Glutamate_5-kinase_CS"/>
</dbReference>
<dbReference type="EMBL" id="CP020991">
    <property type="protein sequence ID" value="AUO18271.1"/>
    <property type="molecule type" value="Genomic_DNA"/>
</dbReference>
<organism evidence="10 11">
    <name type="scientific">Monoglobus pectinilyticus</name>
    <dbReference type="NCBI Taxonomy" id="1981510"/>
    <lineage>
        <taxon>Bacteria</taxon>
        <taxon>Bacillati</taxon>
        <taxon>Bacillota</taxon>
        <taxon>Clostridia</taxon>
        <taxon>Monoglobales</taxon>
        <taxon>Monoglobaceae</taxon>
        <taxon>Monoglobus</taxon>
    </lineage>
</organism>
<dbReference type="GO" id="GO:0004349">
    <property type="term" value="F:glutamate 5-kinase activity"/>
    <property type="evidence" value="ECO:0007669"/>
    <property type="project" value="UniProtKB-UniRule"/>
</dbReference>
<protein>
    <recommendedName>
        <fullName evidence="8">Glutamate 5-kinase</fullName>
        <ecNumber evidence="8">2.7.2.11</ecNumber>
    </recommendedName>
    <alternativeName>
        <fullName evidence="8">Gamma-glutamyl kinase</fullName>
        <shortName evidence="8">GK</shortName>
    </alternativeName>
</protein>
<feature type="binding site" evidence="8">
    <location>
        <position position="136"/>
    </location>
    <ligand>
        <name>substrate</name>
    </ligand>
</feature>
<dbReference type="PROSITE" id="PS00902">
    <property type="entry name" value="GLUTAMATE_5_KINASE"/>
    <property type="match status" value="1"/>
</dbReference>
<evidence type="ECO:0000256" key="8">
    <source>
        <dbReference type="HAMAP-Rule" id="MF_00456"/>
    </source>
</evidence>
<keyword evidence="5 8" id="KW-0547">Nucleotide-binding</keyword>
<dbReference type="InterPro" id="IPR005715">
    <property type="entry name" value="Glu_5kinase/COase_Synthase"/>
</dbReference>
<reference evidence="10 11" key="1">
    <citation type="submission" date="2017-04" db="EMBL/GenBank/DDBJ databases">
        <title>Monoglobus pectinilyticus 14 draft genome.</title>
        <authorList>
            <person name="Kim C."/>
            <person name="Rosendale D.I."/>
            <person name="Kelly W.J."/>
            <person name="Tannock G.W."/>
            <person name="Patchett M.L."/>
            <person name="Jordens J.Z."/>
        </authorList>
    </citation>
    <scope>NUCLEOTIDE SEQUENCE [LARGE SCALE GENOMIC DNA]</scope>
    <source>
        <strain evidence="10 11">14</strain>
    </source>
</reference>
<dbReference type="Proteomes" id="UP000235589">
    <property type="component" value="Chromosome"/>
</dbReference>
<evidence type="ECO:0000259" key="9">
    <source>
        <dbReference type="Pfam" id="PF00696"/>
    </source>
</evidence>
<dbReference type="AlphaFoldDB" id="A0A2K9NZ11"/>
<comment type="catalytic activity">
    <reaction evidence="8">
        <text>L-glutamate + ATP = L-glutamyl 5-phosphate + ADP</text>
        <dbReference type="Rhea" id="RHEA:14877"/>
        <dbReference type="ChEBI" id="CHEBI:29985"/>
        <dbReference type="ChEBI" id="CHEBI:30616"/>
        <dbReference type="ChEBI" id="CHEBI:58274"/>
        <dbReference type="ChEBI" id="CHEBI:456216"/>
        <dbReference type="EC" id="2.7.2.11"/>
    </reaction>
</comment>
<dbReference type="KEGG" id="mpec:B9O19_00086"/>
<sequence length="259" mass="28317">MKTKRIVIKVGTSTLTHESGKLNLERIEQLVRVISNIKNMGHEVILVSSGAIGVGAGKVGLKEKPDSVRMKQALAAIGQASLVSIYDKIFKEYGYSTGQVLLTKFILDEETRYNSARRAFDAMISFGVVPIVNENDVISTYEIEFGDNDTLSATVAELVRADLLIILSDIDGFYDSDPRKDKNAKIIPVVSEISEEIMSCAGAEGSSRGTGGMKTKLRAAKFVNDNGIDMVLLNGNVPEKIYRVLEGENIGTLFKHKEK</sequence>
<dbReference type="GO" id="GO:0005524">
    <property type="term" value="F:ATP binding"/>
    <property type="evidence" value="ECO:0007669"/>
    <property type="project" value="UniProtKB-KW"/>
</dbReference>
<accession>A0A2K9NZ11</accession>
<feature type="domain" description="Aspartate/glutamate/uridylate kinase" evidence="9">
    <location>
        <begin position="4"/>
        <end position="234"/>
    </location>
</feature>
<evidence type="ECO:0000256" key="2">
    <source>
        <dbReference type="ARBA" id="ARBA00022605"/>
    </source>
</evidence>
<evidence type="ECO:0000256" key="4">
    <source>
        <dbReference type="ARBA" id="ARBA00022679"/>
    </source>
</evidence>
<evidence type="ECO:0000313" key="10">
    <source>
        <dbReference type="EMBL" id="AUO18271.1"/>
    </source>
</evidence>
<keyword evidence="7 8" id="KW-0067">ATP-binding</keyword>
<keyword evidence="3 8" id="KW-0641">Proline biosynthesis</keyword>
<dbReference type="GO" id="GO:0055129">
    <property type="term" value="P:L-proline biosynthetic process"/>
    <property type="evidence" value="ECO:0007669"/>
    <property type="project" value="UniProtKB-UniRule"/>
</dbReference>
<proteinExistence type="inferred from homology"/>
<dbReference type="CDD" id="cd04242">
    <property type="entry name" value="AAK_G5K_ProB"/>
    <property type="match status" value="1"/>
</dbReference>
<gene>
    <name evidence="8" type="primary">proB</name>
    <name evidence="10" type="ORF">B9O19_00086</name>
</gene>
<name>A0A2K9NZ11_9FIRM</name>
<comment type="function">
    <text evidence="8">Catalyzes the transfer of a phosphate group to glutamate to form L-glutamate 5-phosphate.</text>
</comment>
<keyword evidence="6 8" id="KW-0418">Kinase</keyword>
<keyword evidence="11" id="KW-1185">Reference proteome</keyword>
<feature type="binding site" evidence="8">
    <location>
        <position position="49"/>
    </location>
    <ligand>
        <name>substrate</name>
    </ligand>
</feature>
<comment type="subcellular location">
    <subcellularLocation>
        <location evidence="8">Cytoplasm</location>
    </subcellularLocation>
</comment>
<evidence type="ECO:0000256" key="1">
    <source>
        <dbReference type="ARBA" id="ARBA00022490"/>
    </source>
</evidence>
<dbReference type="FunFam" id="3.40.1160.10:FF:000018">
    <property type="entry name" value="Glutamate 5-kinase"/>
    <property type="match status" value="1"/>
</dbReference>
<dbReference type="InterPro" id="IPR011529">
    <property type="entry name" value="Glu_5kinase"/>
</dbReference>
<dbReference type="InterPro" id="IPR001048">
    <property type="entry name" value="Asp/Glu/Uridylate_kinase"/>
</dbReference>
<feature type="binding site" evidence="8">
    <location>
        <position position="9"/>
    </location>
    <ligand>
        <name>ATP</name>
        <dbReference type="ChEBI" id="CHEBI:30616"/>
    </ligand>
</feature>